<dbReference type="InterPro" id="IPR002048">
    <property type="entry name" value="EF_hand_dom"/>
</dbReference>
<evidence type="ECO:0000259" key="3">
    <source>
        <dbReference type="Pfam" id="PF13360"/>
    </source>
</evidence>
<dbReference type="Gene3D" id="1.10.238.10">
    <property type="entry name" value="EF-hand"/>
    <property type="match status" value="1"/>
</dbReference>
<evidence type="ECO:0000259" key="2">
    <source>
        <dbReference type="Pfam" id="PF13202"/>
    </source>
</evidence>
<dbReference type="PANTHER" id="PTHR34512:SF30">
    <property type="entry name" value="OUTER MEMBRANE PROTEIN ASSEMBLY FACTOR BAMB"/>
    <property type="match status" value="1"/>
</dbReference>
<dbReference type="EMBL" id="CP063458">
    <property type="protein sequence ID" value="QOV91299.1"/>
    <property type="molecule type" value="Genomic_DNA"/>
</dbReference>
<sequence>MKGVFALSARFASCAFLGGLTLFTATPANAQESWPQFRGPNGSGVSASANPPVKIDSDAALRWKVEVPPGASSPCVWGDRIFLTAFADGKLWTLAYARDTGKELWRVQAPAKQIEKYHHSEGSPAASTCVSDGQRVITYFGSCGLLAYDLNGKPLWNYELPTAETSFDFGTGTSPILVDGLVVLVRDVKNGPFAVAVDAATGKERWKADRAGSPTAYSTPTVYGKGKDALLIVPGSLRMKAYELATGKERWVLRGLPAANCTLAVVGGDHVFFAGWSPGQDDFKMPTHDDLLGQMDANKDGKLQKAETAGTPFEGFFDANDTDHDGAITKAEWDGNVAFMKQGKNSLMAINPAGTGDISESGVVWKKSKGLPYVPSPIVYDGRVFFIRDGGFASSYDAATGKAFYESKRIGTADKYYASPIAAAGYIYLASLDQGTISVLKANADKPEVVAERKLEERVSATPALVGDQLYVRSEKHLYCFAEPK</sequence>
<keyword evidence="5" id="KW-1185">Reference proteome</keyword>
<dbReference type="RefSeq" id="WP_206294515.1">
    <property type="nucleotide sequence ID" value="NZ_CP063458.1"/>
</dbReference>
<dbReference type="Gene3D" id="2.40.128.630">
    <property type="match status" value="1"/>
</dbReference>
<dbReference type="Pfam" id="PF13202">
    <property type="entry name" value="EF-hand_5"/>
    <property type="match status" value="1"/>
</dbReference>
<keyword evidence="1" id="KW-0732">Signal</keyword>
<feature type="domain" description="Pyrrolo-quinoline quinone repeat" evidence="3">
    <location>
        <begin position="174"/>
        <end position="251"/>
    </location>
</feature>
<gene>
    <name evidence="4" type="ORF">IPV69_08060</name>
</gene>
<dbReference type="AlphaFoldDB" id="A0A7M2X0V5"/>
<dbReference type="KEGG" id="hbs:IPV69_08060"/>
<feature type="domain" description="Pyrrolo-quinoline quinone repeat" evidence="3">
    <location>
        <begin position="54"/>
        <end position="165"/>
    </location>
</feature>
<evidence type="ECO:0000313" key="4">
    <source>
        <dbReference type="EMBL" id="QOV91299.1"/>
    </source>
</evidence>
<dbReference type="SUPFAM" id="SSF50998">
    <property type="entry name" value="Quinoprotein alcohol dehydrogenase-like"/>
    <property type="match status" value="1"/>
</dbReference>
<dbReference type="PROSITE" id="PS00018">
    <property type="entry name" value="EF_HAND_1"/>
    <property type="match status" value="1"/>
</dbReference>
<dbReference type="SUPFAM" id="SSF47473">
    <property type="entry name" value="EF-hand"/>
    <property type="match status" value="1"/>
</dbReference>
<organism evidence="4 5">
    <name type="scientific">Humisphaera borealis</name>
    <dbReference type="NCBI Taxonomy" id="2807512"/>
    <lineage>
        <taxon>Bacteria</taxon>
        <taxon>Pseudomonadati</taxon>
        <taxon>Planctomycetota</taxon>
        <taxon>Phycisphaerae</taxon>
        <taxon>Tepidisphaerales</taxon>
        <taxon>Tepidisphaeraceae</taxon>
        <taxon>Humisphaera</taxon>
    </lineage>
</organism>
<evidence type="ECO:0000313" key="5">
    <source>
        <dbReference type="Proteomes" id="UP000593765"/>
    </source>
</evidence>
<name>A0A7M2X0V5_9BACT</name>
<reference evidence="4 5" key="1">
    <citation type="submission" date="2020-10" db="EMBL/GenBank/DDBJ databases">
        <title>Wide distribution of Phycisphaera-like planctomycetes from WD2101 soil group in peatlands and genome analysis of the first cultivated representative.</title>
        <authorList>
            <person name="Dedysh S.N."/>
            <person name="Beletsky A.V."/>
            <person name="Ivanova A."/>
            <person name="Kulichevskaya I.S."/>
            <person name="Suzina N.E."/>
            <person name="Philippov D.A."/>
            <person name="Rakitin A.L."/>
            <person name="Mardanov A.V."/>
            <person name="Ravin N.V."/>
        </authorList>
    </citation>
    <scope>NUCLEOTIDE SEQUENCE [LARGE SCALE GENOMIC DNA]</scope>
    <source>
        <strain evidence="4 5">M1803</strain>
    </source>
</reference>
<accession>A0A7M2X0V5</accession>
<evidence type="ECO:0000256" key="1">
    <source>
        <dbReference type="SAM" id="SignalP"/>
    </source>
</evidence>
<dbReference type="InterPro" id="IPR015943">
    <property type="entry name" value="WD40/YVTN_repeat-like_dom_sf"/>
</dbReference>
<feature type="domain" description="EF-hand" evidence="2">
    <location>
        <begin position="290"/>
        <end position="307"/>
    </location>
</feature>
<proteinExistence type="predicted"/>
<dbReference type="Proteomes" id="UP000593765">
    <property type="component" value="Chromosome"/>
</dbReference>
<feature type="chain" id="PRO_5034221175" evidence="1">
    <location>
        <begin position="31"/>
        <end position="485"/>
    </location>
</feature>
<dbReference type="InterPro" id="IPR011992">
    <property type="entry name" value="EF-hand-dom_pair"/>
</dbReference>
<dbReference type="Gene3D" id="2.130.10.10">
    <property type="entry name" value="YVTN repeat-like/Quinoprotein amine dehydrogenase"/>
    <property type="match status" value="1"/>
</dbReference>
<dbReference type="InterPro" id="IPR002372">
    <property type="entry name" value="PQQ_rpt_dom"/>
</dbReference>
<dbReference type="Pfam" id="PF13360">
    <property type="entry name" value="PQQ_2"/>
    <property type="match status" value="3"/>
</dbReference>
<feature type="domain" description="Pyrrolo-quinoline quinone repeat" evidence="3">
    <location>
        <begin position="332"/>
        <end position="481"/>
    </location>
</feature>
<dbReference type="InterPro" id="IPR011047">
    <property type="entry name" value="Quinoprotein_ADH-like_sf"/>
</dbReference>
<dbReference type="GO" id="GO:0005509">
    <property type="term" value="F:calcium ion binding"/>
    <property type="evidence" value="ECO:0007669"/>
    <property type="project" value="InterPro"/>
</dbReference>
<protein>
    <submittedName>
        <fullName evidence="4">PQQ-binding-like beta-propeller repeat protein</fullName>
    </submittedName>
</protein>
<feature type="signal peptide" evidence="1">
    <location>
        <begin position="1"/>
        <end position="30"/>
    </location>
</feature>
<dbReference type="PANTHER" id="PTHR34512">
    <property type="entry name" value="CELL SURFACE PROTEIN"/>
    <property type="match status" value="1"/>
</dbReference>
<dbReference type="InterPro" id="IPR018247">
    <property type="entry name" value="EF_Hand_1_Ca_BS"/>
</dbReference>